<keyword evidence="4" id="KW-0677">Repeat</keyword>
<reference evidence="6" key="2">
    <citation type="submission" date="2024-04" db="UniProtKB">
        <authorList>
            <consortium name="Ensembl"/>
        </authorList>
    </citation>
    <scope>IDENTIFICATION</scope>
</reference>
<dbReference type="InParanoid" id="G3Q7P3"/>
<evidence type="ECO:0000256" key="4">
    <source>
        <dbReference type="ARBA" id="ARBA00022737"/>
    </source>
</evidence>
<dbReference type="InterPro" id="IPR007111">
    <property type="entry name" value="NACHT_NTPase"/>
</dbReference>
<dbReference type="Gene3D" id="1.10.533.10">
    <property type="entry name" value="Death Domain, Fas"/>
    <property type="match status" value="1"/>
</dbReference>
<dbReference type="InterPro" id="IPR011029">
    <property type="entry name" value="DEATH-like_dom_sf"/>
</dbReference>
<reference evidence="6" key="1">
    <citation type="submission" date="2006-01" db="EMBL/GenBank/DDBJ databases">
        <authorList>
            <person name="Lindblad-Toh K."/>
            <person name="Mauceli E."/>
            <person name="Grabherr M."/>
            <person name="Chang J.L."/>
            <person name="Lander E.S."/>
        </authorList>
    </citation>
    <scope>NUCLEOTIDE SEQUENCE [LARGE SCALE GENOMIC DNA]</scope>
</reference>
<protein>
    <recommendedName>
        <fullName evidence="5">Pyrin domain-containing protein</fullName>
    </recommendedName>
</protein>
<sequence>ATMLKVALLNTLDELGKKDLERFKWFLKDERLQDSSRIPVNKLENAETWYVVDLMIQTFTVPGAVTVTNQVLKKINRNDLLLRKGQSLEPRENEITLQPKSASILNYQQKLQSNLQNKFFLASEWFKNDQPRLDDIYTNLYITSGCDGHINLEHEVIELEMKPAGRENPIKRCDMFKHPSGRYKPIRTVMTIGIAGIGKTFLVRKFVLDWAEGRANQDVHLIFPLNFHQLNS</sequence>
<evidence type="ECO:0000259" key="5">
    <source>
        <dbReference type="PROSITE" id="PS50824"/>
    </source>
</evidence>
<name>G3Q7P3_GASAC</name>
<proteinExistence type="predicted"/>
<dbReference type="CDD" id="cd08321">
    <property type="entry name" value="Pyrin_ASC-like"/>
    <property type="match status" value="1"/>
</dbReference>
<feature type="domain" description="Pyrin" evidence="5">
    <location>
        <begin position="1"/>
        <end position="91"/>
    </location>
</feature>
<dbReference type="PROSITE" id="PS50824">
    <property type="entry name" value="DAPIN"/>
    <property type="match status" value="1"/>
</dbReference>
<dbReference type="InterPro" id="IPR004020">
    <property type="entry name" value="DAPIN"/>
</dbReference>
<evidence type="ECO:0000256" key="1">
    <source>
        <dbReference type="ARBA" id="ARBA00004496"/>
    </source>
</evidence>
<dbReference type="AlphaFoldDB" id="G3Q7P3"/>
<dbReference type="Gene3D" id="3.40.50.300">
    <property type="entry name" value="P-loop containing nucleotide triphosphate hydrolases"/>
    <property type="match status" value="1"/>
</dbReference>
<dbReference type="GO" id="GO:0005737">
    <property type="term" value="C:cytoplasm"/>
    <property type="evidence" value="ECO:0007669"/>
    <property type="project" value="UniProtKB-SubCell"/>
</dbReference>
<dbReference type="InterPro" id="IPR029495">
    <property type="entry name" value="NACHT-assoc"/>
</dbReference>
<dbReference type="SMART" id="SM01288">
    <property type="entry name" value="FISNA"/>
    <property type="match status" value="1"/>
</dbReference>
<evidence type="ECO:0000313" key="6">
    <source>
        <dbReference type="Ensembl" id="ENSGACP00000025903.1"/>
    </source>
</evidence>
<dbReference type="PANTHER" id="PTHR24106">
    <property type="entry name" value="NACHT, LRR AND CARD DOMAINS-CONTAINING"/>
    <property type="match status" value="1"/>
</dbReference>
<dbReference type="Pfam" id="PF14484">
    <property type="entry name" value="FISNA"/>
    <property type="match status" value="1"/>
</dbReference>
<dbReference type="SMART" id="SM01289">
    <property type="entry name" value="PYRIN"/>
    <property type="match status" value="1"/>
</dbReference>
<keyword evidence="3" id="KW-0433">Leucine-rich repeat</keyword>
<dbReference type="Bgee" id="ENSGACG00000019595">
    <property type="expression patterns" value="Expressed in spleen"/>
</dbReference>
<dbReference type="SUPFAM" id="SSF47986">
    <property type="entry name" value="DEATH domain"/>
    <property type="match status" value="1"/>
</dbReference>
<comment type="subcellular location">
    <subcellularLocation>
        <location evidence="1">Cytoplasm</location>
    </subcellularLocation>
</comment>
<evidence type="ECO:0000256" key="2">
    <source>
        <dbReference type="ARBA" id="ARBA00022490"/>
    </source>
</evidence>
<dbReference type="Pfam" id="PF05729">
    <property type="entry name" value="NACHT"/>
    <property type="match status" value="1"/>
</dbReference>
<dbReference type="Ensembl" id="ENSGACT00000025954.1">
    <property type="protein sequence ID" value="ENSGACP00000025903.1"/>
    <property type="gene ID" value="ENSGACG00000019595.1"/>
</dbReference>
<keyword evidence="2" id="KW-0963">Cytoplasm</keyword>
<dbReference type="STRING" id="69293.ENSGACP00000025903"/>
<dbReference type="InterPro" id="IPR027417">
    <property type="entry name" value="P-loop_NTPase"/>
</dbReference>
<evidence type="ECO:0000256" key="3">
    <source>
        <dbReference type="ARBA" id="ARBA00022614"/>
    </source>
</evidence>
<organism evidence="6">
    <name type="scientific">Gasterosteus aculeatus</name>
    <name type="common">Three-spined stickleback</name>
    <dbReference type="NCBI Taxonomy" id="69293"/>
    <lineage>
        <taxon>Eukaryota</taxon>
        <taxon>Metazoa</taxon>
        <taxon>Chordata</taxon>
        <taxon>Craniata</taxon>
        <taxon>Vertebrata</taxon>
        <taxon>Euteleostomi</taxon>
        <taxon>Actinopterygii</taxon>
        <taxon>Neopterygii</taxon>
        <taxon>Teleostei</taxon>
        <taxon>Neoteleostei</taxon>
        <taxon>Acanthomorphata</taxon>
        <taxon>Eupercaria</taxon>
        <taxon>Perciformes</taxon>
        <taxon>Cottioidei</taxon>
        <taxon>Gasterosteales</taxon>
        <taxon>Gasterosteidae</taxon>
        <taxon>Gasterosteus</taxon>
    </lineage>
</organism>
<dbReference type="Pfam" id="PF02758">
    <property type="entry name" value="PYRIN"/>
    <property type="match status" value="1"/>
</dbReference>
<dbReference type="InterPro" id="IPR051261">
    <property type="entry name" value="NLR"/>
</dbReference>
<accession>G3Q7P3</accession>